<gene>
    <name evidence="9" type="ORF">S03H2_48417</name>
</gene>
<dbReference type="PROSITE" id="PS51432">
    <property type="entry name" value="AP_NUCLEASE_F2_4"/>
    <property type="match status" value="1"/>
</dbReference>
<dbReference type="InterPro" id="IPR036237">
    <property type="entry name" value="Xyl_isomerase-like_sf"/>
</dbReference>
<feature type="domain" description="Xylose isomerase-like TIM barrel" evidence="8">
    <location>
        <begin position="22"/>
        <end position="243"/>
    </location>
</feature>
<evidence type="ECO:0000256" key="3">
    <source>
        <dbReference type="ARBA" id="ARBA00022723"/>
    </source>
</evidence>
<dbReference type="InterPro" id="IPR018246">
    <property type="entry name" value="AP_endonuc_F2_Zn_BS"/>
</dbReference>
<keyword evidence="3" id="KW-0479">Metal-binding</keyword>
<comment type="caution">
    <text evidence="9">The sequence shown here is derived from an EMBL/GenBank/DDBJ whole genome shotgun (WGS) entry which is preliminary data.</text>
</comment>
<organism evidence="9">
    <name type="scientific">marine sediment metagenome</name>
    <dbReference type="NCBI Taxonomy" id="412755"/>
    <lineage>
        <taxon>unclassified sequences</taxon>
        <taxon>metagenomes</taxon>
        <taxon>ecological metagenomes</taxon>
    </lineage>
</organism>
<dbReference type="SMART" id="SM00518">
    <property type="entry name" value="AP2Ec"/>
    <property type="match status" value="1"/>
</dbReference>
<keyword evidence="4" id="KW-0227">DNA damage</keyword>
<dbReference type="CDD" id="cd00019">
    <property type="entry name" value="AP2Ec"/>
    <property type="match status" value="1"/>
</dbReference>
<dbReference type="Pfam" id="PF01261">
    <property type="entry name" value="AP_endonuc_2"/>
    <property type="match status" value="1"/>
</dbReference>
<dbReference type="SUPFAM" id="SSF51658">
    <property type="entry name" value="Xylose isomerase-like"/>
    <property type="match status" value="1"/>
</dbReference>
<dbReference type="PANTHER" id="PTHR21445">
    <property type="entry name" value="ENDONUCLEASE IV ENDODEOXYRIBONUCLEASE IV"/>
    <property type="match status" value="1"/>
</dbReference>
<evidence type="ECO:0000256" key="7">
    <source>
        <dbReference type="ARBA" id="ARBA00023204"/>
    </source>
</evidence>
<dbReference type="InterPro" id="IPR001719">
    <property type="entry name" value="AP_endonuc_2"/>
</dbReference>
<dbReference type="GO" id="GO:0003677">
    <property type="term" value="F:DNA binding"/>
    <property type="evidence" value="ECO:0007669"/>
    <property type="project" value="InterPro"/>
</dbReference>
<dbReference type="FunFam" id="3.20.20.150:FF:000001">
    <property type="entry name" value="Probable endonuclease 4"/>
    <property type="match status" value="1"/>
</dbReference>
<evidence type="ECO:0000313" key="9">
    <source>
        <dbReference type="EMBL" id="GAH64253.1"/>
    </source>
</evidence>
<dbReference type="NCBIfam" id="TIGR00587">
    <property type="entry name" value="nfo"/>
    <property type="match status" value="1"/>
</dbReference>
<dbReference type="InterPro" id="IPR013022">
    <property type="entry name" value="Xyl_isomerase-like_TIM-brl"/>
</dbReference>
<keyword evidence="7" id="KW-0234">DNA repair</keyword>
<dbReference type="EMBL" id="BARU01030524">
    <property type="protein sequence ID" value="GAH64253.1"/>
    <property type="molecule type" value="Genomic_DNA"/>
</dbReference>
<dbReference type="PANTHER" id="PTHR21445:SF0">
    <property type="entry name" value="APURINIC-APYRIMIDINIC ENDONUCLEASE"/>
    <property type="match status" value="1"/>
</dbReference>
<comment type="similarity">
    <text evidence="2">Belongs to the AP endonuclease 2 family.</text>
</comment>
<name>X1J392_9ZZZZ</name>
<dbReference type="HAMAP" id="MF_00152">
    <property type="entry name" value="Nfo"/>
    <property type="match status" value="1"/>
</dbReference>
<feature type="non-terminal residue" evidence="9">
    <location>
        <position position="251"/>
    </location>
</feature>
<dbReference type="PROSITE" id="PS00731">
    <property type="entry name" value="AP_NUCLEASE_F2_3"/>
    <property type="match status" value="1"/>
</dbReference>
<reference evidence="9" key="1">
    <citation type="journal article" date="2014" name="Front. Microbiol.">
        <title>High frequency of phylogenetically diverse reductive dehalogenase-homologous genes in deep subseafloor sedimentary metagenomes.</title>
        <authorList>
            <person name="Kawai M."/>
            <person name="Futagami T."/>
            <person name="Toyoda A."/>
            <person name="Takaki Y."/>
            <person name="Nishi S."/>
            <person name="Hori S."/>
            <person name="Arai W."/>
            <person name="Tsubouchi T."/>
            <person name="Morono Y."/>
            <person name="Uchiyama I."/>
            <person name="Ito T."/>
            <person name="Fujiyama A."/>
            <person name="Inagaki F."/>
            <person name="Takami H."/>
        </authorList>
    </citation>
    <scope>NUCLEOTIDE SEQUENCE</scope>
    <source>
        <strain evidence="9">Expedition CK06-06</strain>
    </source>
</reference>
<comment type="cofactor">
    <cofactor evidence="1">
        <name>Zn(2+)</name>
        <dbReference type="ChEBI" id="CHEBI:29105"/>
    </cofactor>
</comment>
<protein>
    <recommendedName>
        <fullName evidence="8">Xylose isomerase-like TIM barrel domain-containing protein</fullName>
    </recommendedName>
</protein>
<dbReference type="GO" id="GO:0008081">
    <property type="term" value="F:phosphoric diester hydrolase activity"/>
    <property type="evidence" value="ECO:0007669"/>
    <property type="project" value="TreeGrafter"/>
</dbReference>
<evidence type="ECO:0000256" key="5">
    <source>
        <dbReference type="ARBA" id="ARBA00022801"/>
    </source>
</evidence>
<dbReference type="AlphaFoldDB" id="X1J392"/>
<proteinExistence type="inferred from homology"/>
<dbReference type="GO" id="GO:0008270">
    <property type="term" value="F:zinc ion binding"/>
    <property type="evidence" value="ECO:0007669"/>
    <property type="project" value="InterPro"/>
</dbReference>
<keyword evidence="5" id="KW-0378">Hydrolase</keyword>
<evidence type="ECO:0000256" key="6">
    <source>
        <dbReference type="ARBA" id="ARBA00022833"/>
    </source>
</evidence>
<sequence>MALLGAHVSTAGGVENAPQRGRAIGADAIQIFTANQNQWKVPPLTEVNIEGFCGGMSQGRPRVGITHDSYLINLCAAKGWQLKRAVDAFIAEMDRSEALGIDYIVFHPGAHMGAGVEEGCAAVARSLNTALDARPDHKVKLLVETTAGQGTNVGYTFEQIADILRQVKSPERMAVCFDTQHAFAAGYDIRTPGDWENTLQEFDRIIGLDQLLVLHLNDSKRALASRVDRHEKIGQGILGLVPFWCQGRIQA</sequence>
<dbReference type="Gene3D" id="3.20.20.150">
    <property type="entry name" value="Divalent-metal-dependent TIM barrel enzymes"/>
    <property type="match status" value="1"/>
</dbReference>
<evidence type="ECO:0000256" key="4">
    <source>
        <dbReference type="ARBA" id="ARBA00022763"/>
    </source>
</evidence>
<evidence type="ECO:0000256" key="1">
    <source>
        <dbReference type="ARBA" id="ARBA00001947"/>
    </source>
</evidence>
<evidence type="ECO:0000259" key="8">
    <source>
        <dbReference type="Pfam" id="PF01261"/>
    </source>
</evidence>
<dbReference type="GO" id="GO:0003906">
    <property type="term" value="F:DNA-(apurinic or apyrimidinic site) endonuclease activity"/>
    <property type="evidence" value="ECO:0007669"/>
    <property type="project" value="TreeGrafter"/>
</dbReference>
<accession>X1J392</accession>
<dbReference type="GO" id="GO:0006284">
    <property type="term" value="P:base-excision repair"/>
    <property type="evidence" value="ECO:0007669"/>
    <property type="project" value="TreeGrafter"/>
</dbReference>
<keyword evidence="6" id="KW-0862">Zinc</keyword>
<evidence type="ECO:0000256" key="2">
    <source>
        <dbReference type="ARBA" id="ARBA00005340"/>
    </source>
</evidence>